<dbReference type="AlphaFoldDB" id="A0A7J9BTQ6"/>
<dbReference type="OrthoDB" id="644067at2759"/>
<accession>A0A7J9BTQ6</accession>
<comment type="caution">
    <text evidence="1">The sequence shown here is derived from an EMBL/GenBank/DDBJ whole genome shotgun (WGS) entry which is preliminary data.</text>
</comment>
<dbReference type="Proteomes" id="UP000593579">
    <property type="component" value="Unassembled WGS sequence"/>
</dbReference>
<feature type="non-terminal residue" evidence="1">
    <location>
        <position position="134"/>
    </location>
</feature>
<evidence type="ECO:0000313" key="2">
    <source>
        <dbReference type="Proteomes" id="UP000593579"/>
    </source>
</evidence>
<proteinExistence type="predicted"/>
<sequence>MEEVLGNISLASLNDHPAITPTTNPSSFPSLILQDFLPIPINKEMPPIARSSFGTFLIEETTLFGSLPSTPATLFTLNARSIASVASQSSYSIFPFFLQKKKGVKKMKKISMIHNTSTKLRIENQLLDQEQENR</sequence>
<protein>
    <submittedName>
        <fullName evidence="1">Uncharacterized protein</fullName>
    </submittedName>
</protein>
<keyword evidence="2" id="KW-1185">Reference proteome</keyword>
<name>A0A7J9BTQ6_GOSGO</name>
<organism evidence="1 2">
    <name type="scientific">Gossypium gossypioides</name>
    <name type="common">Mexican cotton</name>
    <name type="synonym">Selera gossypioides</name>
    <dbReference type="NCBI Taxonomy" id="34282"/>
    <lineage>
        <taxon>Eukaryota</taxon>
        <taxon>Viridiplantae</taxon>
        <taxon>Streptophyta</taxon>
        <taxon>Embryophyta</taxon>
        <taxon>Tracheophyta</taxon>
        <taxon>Spermatophyta</taxon>
        <taxon>Magnoliopsida</taxon>
        <taxon>eudicotyledons</taxon>
        <taxon>Gunneridae</taxon>
        <taxon>Pentapetalae</taxon>
        <taxon>rosids</taxon>
        <taxon>malvids</taxon>
        <taxon>Malvales</taxon>
        <taxon>Malvaceae</taxon>
        <taxon>Malvoideae</taxon>
        <taxon>Gossypium</taxon>
    </lineage>
</organism>
<dbReference type="EMBL" id="JABEZY010000006">
    <property type="protein sequence ID" value="MBA0739563.1"/>
    <property type="molecule type" value="Genomic_DNA"/>
</dbReference>
<reference evidence="1 2" key="1">
    <citation type="journal article" date="2019" name="Genome Biol. Evol.">
        <title>Insights into the evolution of the New World diploid cottons (Gossypium, subgenus Houzingenia) based on genome sequencing.</title>
        <authorList>
            <person name="Grover C.E."/>
            <person name="Arick M.A. 2nd"/>
            <person name="Thrash A."/>
            <person name="Conover J.L."/>
            <person name="Sanders W.S."/>
            <person name="Peterson D.G."/>
            <person name="Frelichowski J.E."/>
            <person name="Scheffler J.A."/>
            <person name="Scheffler B.E."/>
            <person name="Wendel J.F."/>
        </authorList>
    </citation>
    <scope>NUCLEOTIDE SEQUENCE [LARGE SCALE GENOMIC DNA]</scope>
    <source>
        <strain evidence="1">5</strain>
        <tissue evidence="1">Leaf</tissue>
    </source>
</reference>
<gene>
    <name evidence="1" type="ORF">Gogos_012824</name>
</gene>
<evidence type="ECO:0000313" key="1">
    <source>
        <dbReference type="EMBL" id="MBA0739563.1"/>
    </source>
</evidence>